<dbReference type="Proteomes" id="UP000016511">
    <property type="component" value="Unassembled WGS sequence"/>
</dbReference>
<dbReference type="HOGENOM" id="CLU_3021771_0_0_9"/>
<dbReference type="EMBL" id="AWSJ01000003">
    <property type="protein sequence ID" value="ERI11851.1"/>
    <property type="molecule type" value="Genomic_DNA"/>
</dbReference>
<gene>
    <name evidence="1" type="ORF">HMPREF0083_00047</name>
</gene>
<protein>
    <submittedName>
        <fullName evidence="1">Uncharacterized protein</fullName>
    </submittedName>
</protein>
<dbReference type="AlphaFoldDB" id="U1YM44"/>
<evidence type="ECO:0000313" key="2">
    <source>
        <dbReference type="Proteomes" id="UP000016511"/>
    </source>
</evidence>
<name>U1YM44_ANEAE</name>
<comment type="caution">
    <text evidence="1">The sequence shown here is derived from an EMBL/GenBank/DDBJ whole genome shotgun (WGS) entry which is preliminary data.</text>
</comment>
<keyword evidence="2" id="KW-1185">Reference proteome</keyword>
<evidence type="ECO:0000313" key="1">
    <source>
        <dbReference type="EMBL" id="ERI11851.1"/>
    </source>
</evidence>
<sequence length="55" mass="6299">MEVGDLEKEEVGCALHSGKRRMGVSFSDHRPSPFFTSHHKRVLSFFAWPRQKAAL</sequence>
<dbReference type="STRING" id="649747.HMPREF0083_00047"/>
<accession>U1YM44</accession>
<organism evidence="1 2">
    <name type="scientific">Aneurinibacillus aneurinilyticus ATCC 12856</name>
    <dbReference type="NCBI Taxonomy" id="649747"/>
    <lineage>
        <taxon>Bacteria</taxon>
        <taxon>Bacillati</taxon>
        <taxon>Bacillota</taxon>
        <taxon>Bacilli</taxon>
        <taxon>Bacillales</taxon>
        <taxon>Paenibacillaceae</taxon>
        <taxon>Aneurinibacillus group</taxon>
        <taxon>Aneurinibacillus</taxon>
    </lineage>
</organism>
<proteinExistence type="predicted"/>
<reference evidence="1 2" key="1">
    <citation type="submission" date="2013-08" db="EMBL/GenBank/DDBJ databases">
        <authorList>
            <person name="Weinstock G."/>
            <person name="Sodergren E."/>
            <person name="Wylie T."/>
            <person name="Fulton L."/>
            <person name="Fulton R."/>
            <person name="Fronick C."/>
            <person name="O'Laughlin M."/>
            <person name="Godfrey J."/>
            <person name="Miner T."/>
            <person name="Herter B."/>
            <person name="Appelbaum E."/>
            <person name="Cordes M."/>
            <person name="Lek S."/>
            <person name="Wollam A."/>
            <person name="Pepin K.H."/>
            <person name="Palsikar V.B."/>
            <person name="Mitreva M."/>
            <person name="Wilson R.K."/>
        </authorList>
    </citation>
    <scope>NUCLEOTIDE SEQUENCE [LARGE SCALE GENOMIC DNA]</scope>
    <source>
        <strain evidence="1 2">ATCC 12856</strain>
    </source>
</reference>
<dbReference type="PATRIC" id="fig|649747.3.peg.44"/>